<dbReference type="Pfam" id="PF08445">
    <property type="entry name" value="FR47"/>
    <property type="match status" value="1"/>
</dbReference>
<name>A0AAW0WGW9_CHEQU</name>
<dbReference type="Proteomes" id="UP001445076">
    <property type="component" value="Unassembled WGS sequence"/>
</dbReference>
<organism evidence="2 3">
    <name type="scientific">Cherax quadricarinatus</name>
    <name type="common">Australian red claw crayfish</name>
    <dbReference type="NCBI Taxonomy" id="27406"/>
    <lineage>
        <taxon>Eukaryota</taxon>
        <taxon>Metazoa</taxon>
        <taxon>Ecdysozoa</taxon>
        <taxon>Arthropoda</taxon>
        <taxon>Crustacea</taxon>
        <taxon>Multicrustacea</taxon>
        <taxon>Malacostraca</taxon>
        <taxon>Eumalacostraca</taxon>
        <taxon>Eucarida</taxon>
        <taxon>Decapoda</taxon>
        <taxon>Pleocyemata</taxon>
        <taxon>Astacidea</taxon>
        <taxon>Parastacoidea</taxon>
        <taxon>Parastacidae</taxon>
        <taxon>Cherax</taxon>
    </lineage>
</organism>
<comment type="caution">
    <text evidence="2">The sequence shown here is derived from an EMBL/GenBank/DDBJ whole genome shotgun (WGS) entry which is preliminary data.</text>
</comment>
<accession>A0AAW0WGW9</accession>
<evidence type="ECO:0000313" key="2">
    <source>
        <dbReference type="EMBL" id="KAK8726948.1"/>
    </source>
</evidence>
<dbReference type="EMBL" id="JARKIK010000078">
    <property type="protein sequence ID" value="KAK8726948.1"/>
    <property type="molecule type" value="Genomic_DNA"/>
</dbReference>
<dbReference type="AlphaFoldDB" id="A0AAW0WGW9"/>
<keyword evidence="3" id="KW-1185">Reference proteome</keyword>
<gene>
    <name evidence="2" type="ORF">OTU49_010153</name>
</gene>
<dbReference type="Gene3D" id="3.40.630.30">
    <property type="match status" value="1"/>
</dbReference>
<dbReference type="InterPro" id="IPR016181">
    <property type="entry name" value="Acyl_CoA_acyltransferase"/>
</dbReference>
<dbReference type="GO" id="GO:0016747">
    <property type="term" value="F:acyltransferase activity, transferring groups other than amino-acyl groups"/>
    <property type="evidence" value="ECO:0007669"/>
    <property type="project" value="InterPro"/>
</dbReference>
<sequence>RCGSGFRVCRLGKAGLQHMLLKNTYLKNIPEELMWRLTENVPAVGVYLDPSVTKEVFLDIQNLPYAGDNEIPVSWISPTVCGYLGMLGTEKGFRRLGHATLVTRVAARLLASKGCIPNCDVDITNTASKEMFNKMTGWEQTHSVTSFTPTENKQI</sequence>
<protein>
    <recommendedName>
        <fullName evidence="1">GCN5-related N-acetyltransferase Rv2170-like domain-containing protein</fullName>
    </recommendedName>
</protein>
<dbReference type="InterPro" id="IPR013653">
    <property type="entry name" value="GCN5-like_dom"/>
</dbReference>
<evidence type="ECO:0000259" key="1">
    <source>
        <dbReference type="Pfam" id="PF08445"/>
    </source>
</evidence>
<dbReference type="SUPFAM" id="SSF55729">
    <property type="entry name" value="Acyl-CoA N-acyltransferases (Nat)"/>
    <property type="match status" value="1"/>
</dbReference>
<proteinExistence type="predicted"/>
<feature type="non-terminal residue" evidence="2">
    <location>
        <position position="1"/>
    </location>
</feature>
<reference evidence="2 3" key="1">
    <citation type="journal article" date="2024" name="BMC Genomics">
        <title>Genome assembly of redclaw crayfish (Cherax quadricarinatus) provides insights into its immune adaptation and hypoxia tolerance.</title>
        <authorList>
            <person name="Liu Z."/>
            <person name="Zheng J."/>
            <person name="Li H."/>
            <person name="Fang K."/>
            <person name="Wang S."/>
            <person name="He J."/>
            <person name="Zhou D."/>
            <person name="Weng S."/>
            <person name="Chi M."/>
            <person name="Gu Z."/>
            <person name="He J."/>
            <person name="Li F."/>
            <person name="Wang M."/>
        </authorList>
    </citation>
    <scope>NUCLEOTIDE SEQUENCE [LARGE SCALE GENOMIC DNA]</scope>
    <source>
        <strain evidence="2">ZL_2023a</strain>
    </source>
</reference>
<feature type="domain" description="GCN5-related N-acetyltransferase Rv2170-like" evidence="1">
    <location>
        <begin position="73"/>
        <end position="140"/>
    </location>
</feature>
<evidence type="ECO:0000313" key="3">
    <source>
        <dbReference type="Proteomes" id="UP001445076"/>
    </source>
</evidence>